<evidence type="ECO:0000256" key="1">
    <source>
        <dbReference type="SAM" id="MobiDB-lite"/>
    </source>
</evidence>
<comment type="caution">
    <text evidence="3">The sequence shown here is derived from an EMBL/GenBank/DDBJ whole genome shotgun (WGS) entry which is preliminary data.</text>
</comment>
<sequence length="280" mass="30535">MKNSSSGSTKSALQNYEDNEAARESREIIFPETHPSRLVRFREHLFTDVDPDQSSLPLACYCFMTGFIDALTFTAVSLSLSLARLFAISEVPGPHFRVVDRQSLTSILSFLCGAFIGRIGDKMGAKSRIWLFLGTVIQAMFTLAAAILLLKGRQSSFSTGGPSWTNVEGYFALGLASASMGLQGIMGKRVNTQFATTIVLTTVWCELMAEPALFIPKLVRSRDLKVLAVSALFFGGFVGRALIDKIGDAATFGIGTALRMLIALMWLWVPAKVKALPIQH</sequence>
<keyword evidence="2" id="KW-0472">Membrane</keyword>
<accession>A0AAV5ABA0</accession>
<feature type="transmembrane region" description="Helical" evidence="2">
    <location>
        <begin position="249"/>
        <end position="269"/>
    </location>
</feature>
<feature type="transmembrane region" description="Helical" evidence="2">
    <location>
        <begin position="129"/>
        <end position="150"/>
    </location>
</feature>
<feature type="compositionally biased region" description="Polar residues" evidence="1">
    <location>
        <begin position="1"/>
        <end position="16"/>
    </location>
</feature>
<keyword evidence="4" id="KW-1185">Reference proteome</keyword>
<dbReference type="InterPro" id="IPR010699">
    <property type="entry name" value="DUF1275"/>
</dbReference>
<feature type="transmembrane region" description="Helical" evidence="2">
    <location>
        <begin position="103"/>
        <end position="120"/>
    </location>
</feature>
<feature type="transmembrane region" description="Helical" evidence="2">
    <location>
        <begin position="170"/>
        <end position="187"/>
    </location>
</feature>
<keyword evidence="2" id="KW-0812">Transmembrane</keyword>
<dbReference type="EMBL" id="BPWL01000005">
    <property type="protein sequence ID" value="GJJ10301.1"/>
    <property type="molecule type" value="Genomic_DNA"/>
</dbReference>
<feature type="region of interest" description="Disordered" evidence="1">
    <location>
        <begin position="1"/>
        <end position="24"/>
    </location>
</feature>
<organism evidence="3 4">
    <name type="scientific">Clathrus columnatus</name>
    <dbReference type="NCBI Taxonomy" id="1419009"/>
    <lineage>
        <taxon>Eukaryota</taxon>
        <taxon>Fungi</taxon>
        <taxon>Dikarya</taxon>
        <taxon>Basidiomycota</taxon>
        <taxon>Agaricomycotina</taxon>
        <taxon>Agaricomycetes</taxon>
        <taxon>Phallomycetidae</taxon>
        <taxon>Phallales</taxon>
        <taxon>Clathraceae</taxon>
        <taxon>Clathrus</taxon>
    </lineage>
</organism>
<evidence type="ECO:0000256" key="2">
    <source>
        <dbReference type="SAM" id="Phobius"/>
    </source>
</evidence>
<proteinExistence type="predicted"/>
<dbReference type="PANTHER" id="PTHR37488">
    <property type="entry name" value="DUF1275 DOMAIN-CONTAINING PROTEIN"/>
    <property type="match status" value="1"/>
</dbReference>
<feature type="transmembrane region" description="Helical" evidence="2">
    <location>
        <begin position="224"/>
        <end position="243"/>
    </location>
</feature>
<dbReference type="AlphaFoldDB" id="A0AAV5ABA0"/>
<evidence type="ECO:0000313" key="3">
    <source>
        <dbReference type="EMBL" id="GJJ10301.1"/>
    </source>
</evidence>
<dbReference type="PANTHER" id="PTHR37488:SF2">
    <property type="entry name" value="DUF1275 DOMAIN-CONTAINING PROTEIN"/>
    <property type="match status" value="1"/>
</dbReference>
<reference evidence="3" key="1">
    <citation type="submission" date="2021-10" db="EMBL/GenBank/DDBJ databases">
        <title>De novo Genome Assembly of Clathrus columnatus (Basidiomycota, Fungi) Using Illumina and Nanopore Sequence Data.</title>
        <authorList>
            <person name="Ogiso-Tanaka E."/>
            <person name="Itagaki H."/>
            <person name="Hosoya T."/>
            <person name="Hosaka K."/>
        </authorList>
    </citation>
    <scope>NUCLEOTIDE SEQUENCE</scope>
    <source>
        <strain evidence="3">MO-923</strain>
    </source>
</reference>
<evidence type="ECO:0000313" key="4">
    <source>
        <dbReference type="Proteomes" id="UP001050691"/>
    </source>
</evidence>
<dbReference type="Proteomes" id="UP001050691">
    <property type="component" value="Unassembled WGS sequence"/>
</dbReference>
<dbReference type="Pfam" id="PF06912">
    <property type="entry name" value="DUF1275"/>
    <property type="match status" value="1"/>
</dbReference>
<name>A0AAV5ABA0_9AGAM</name>
<feature type="transmembrane region" description="Helical" evidence="2">
    <location>
        <begin position="58"/>
        <end position="83"/>
    </location>
</feature>
<gene>
    <name evidence="3" type="ORF">Clacol_004527</name>
</gene>
<protein>
    <submittedName>
        <fullName evidence="3">Uncharacterized protein</fullName>
    </submittedName>
</protein>
<keyword evidence="2" id="KW-1133">Transmembrane helix</keyword>